<evidence type="ECO:0000313" key="3">
    <source>
        <dbReference type="Proteomes" id="UP000054538"/>
    </source>
</evidence>
<keyword evidence="1" id="KW-0812">Transmembrane</keyword>
<dbReference type="Proteomes" id="UP000054538">
    <property type="component" value="Unassembled WGS sequence"/>
</dbReference>
<dbReference type="InParanoid" id="A0A0D0EDF2"/>
<accession>A0A0D0EDF2</accession>
<dbReference type="HOGENOM" id="CLU_2886438_0_0_1"/>
<proteinExistence type="predicted"/>
<gene>
    <name evidence="2" type="ORF">PAXRUDRAFT_821022</name>
</gene>
<keyword evidence="3" id="KW-1185">Reference proteome</keyword>
<evidence type="ECO:0000256" key="1">
    <source>
        <dbReference type="SAM" id="Phobius"/>
    </source>
</evidence>
<keyword evidence="1" id="KW-0472">Membrane</keyword>
<keyword evidence="1" id="KW-1133">Transmembrane helix</keyword>
<organism evidence="2 3">
    <name type="scientific">Paxillus rubicundulus Ve08.2h10</name>
    <dbReference type="NCBI Taxonomy" id="930991"/>
    <lineage>
        <taxon>Eukaryota</taxon>
        <taxon>Fungi</taxon>
        <taxon>Dikarya</taxon>
        <taxon>Basidiomycota</taxon>
        <taxon>Agaricomycotina</taxon>
        <taxon>Agaricomycetes</taxon>
        <taxon>Agaricomycetidae</taxon>
        <taxon>Boletales</taxon>
        <taxon>Paxilineae</taxon>
        <taxon>Paxillaceae</taxon>
        <taxon>Paxillus</taxon>
    </lineage>
</organism>
<reference evidence="2 3" key="1">
    <citation type="submission" date="2014-04" db="EMBL/GenBank/DDBJ databases">
        <authorList>
            <consortium name="DOE Joint Genome Institute"/>
            <person name="Kuo A."/>
            <person name="Kohler A."/>
            <person name="Jargeat P."/>
            <person name="Nagy L.G."/>
            <person name="Floudas D."/>
            <person name="Copeland A."/>
            <person name="Barry K.W."/>
            <person name="Cichocki N."/>
            <person name="Veneault-Fourrey C."/>
            <person name="LaButti K."/>
            <person name="Lindquist E.A."/>
            <person name="Lipzen A."/>
            <person name="Lundell T."/>
            <person name="Morin E."/>
            <person name="Murat C."/>
            <person name="Sun H."/>
            <person name="Tunlid A."/>
            <person name="Henrissat B."/>
            <person name="Grigoriev I.V."/>
            <person name="Hibbett D.S."/>
            <person name="Martin F."/>
            <person name="Nordberg H.P."/>
            <person name="Cantor M.N."/>
            <person name="Hua S.X."/>
        </authorList>
    </citation>
    <scope>NUCLEOTIDE SEQUENCE [LARGE SCALE GENOMIC DNA]</scope>
    <source>
        <strain evidence="2 3">Ve08.2h10</strain>
    </source>
</reference>
<feature type="transmembrane region" description="Helical" evidence="1">
    <location>
        <begin position="20"/>
        <end position="38"/>
    </location>
</feature>
<sequence length="63" mass="7601">MCLDWFQYLFKLLRLSSPGLAYFFLPRFIIIFPSPPWYPHRFPLPDFPPFTFTSQTSVWLIIS</sequence>
<dbReference type="EMBL" id="KN824823">
    <property type="protein sequence ID" value="KIL01016.1"/>
    <property type="molecule type" value="Genomic_DNA"/>
</dbReference>
<evidence type="ECO:0000313" key="2">
    <source>
        <dbReference type="EMBL" id="KIL01016.1"/>
    </source>
</evidence>
<name>A0A0D0EDF2_9AGAM</name>
<dbReference type="AlphaFoldDB" id="A0A0D0EDF2"/>
<protein>
    <submittedName>
        <fullName evidence="2">Uncharacterized protein</fullName>
    </submittedName>
</protein>
<reference evidence="3" key="2">
    <citation type="submission" date="2015-01" db="EMBL/GenBank/DDBJ databases">
        <title>Evolutionary Origins and Diversification of the Mycorrhizal Mutualists.</title>
        <authorList>
            <consortium name="DOE Joint Genome Institute"/>
            <consortium name="Mycorrhizal Genomics Consortium"/>
            <person name="Kohler A."/>
            <person name="Kuo A."/>
            <person name="Nagy L.G."/>
            <person name="Floudas D."/>
            <person name="Copeland A."/>
            <person name="Barry K.W."/>
            <person name="Cichocki N."/>
            <person name="Veneault-Fourrey C."/>
            <person name="LaButti K."/>
            <person name="Lindquist E.A."/>
            <person name="Lipzen A."/>
            <person name="Lundell T."/>
            <person name="Morin E."/>
            <person name="Murat C."/>
            <person name="Riley R."/>
            <person name="Ohm R."/>
            <person name="Sun H."/>
            <person name="Tunlid A."/>
            <person name="Henrissat B."/>
            <person name="Grigoriev I.V."/>
            <person name="Hibbett D.S."/>
            <person name="Martin F."/>
        </authorList>
    </citation>
    <scope>NUCLEOTIDE SEQUENCE [LARGE SCALE GENOMIC DNA]</scope>
    <source>
        <strain evidence="3">Ve08.2h10</strain>
    </source>
</reference>